<protein>
    <submittedName>
        <fullName evidence="1">Uncharacterized protein</fullName>
    </submittedName>
</protein>
<dbReference type="AlphaFoldDB" id="A0A089HM42"/>
<keyword evidence="2" id="KW-1185">Reference proteome</keyword>
<sequence>MQKDVFVHPYLERLKLHDNLLPDISALRRIHKQHLLNIPFEREISLEITGQTGDPLLELTFTLREERNCRHANRL</sequence>
<dbReference type="KEGG" id="pdu:PDUR_05050"/>
<reference evidence="1 2" key="1">
    <citation type="submission" date="2014-08" db="EMBL/GenBank/DDBJ databases">
        <title>Comparative genomics of the Paenibacillus odorifer group.</title>
        <authorList>
            <person name="den Bakker H.C."/>
            <person name="Tsai Y.-C."/>
            <person name="Martin N."/>
            <person name="Korlach J."/>
            <person name="Wiedmann M."/>
        </authorList>
    </citation>
    <scope>NUCLEOTIDE SEQUENCE [LARGE SCALE GENOMIC DNA]</scope>
    <source>
        <strain evidence="1 2">DSM 1735</strain>
    </source>
</reference>
<gene>
    <name evidence="1" type="ORF">PDUR_05050</name>
</gene>
<dbReference type="Proteomes" id="UP000029409">
    <property type="component" value="Chromosome"/>
</dbReference>
<evidence type="ECO:0000313" key="2">
    <source>
        <dbReference type="Proteomes" id="UP000029409"/>
    </source>
</evidence>
<dbReference type="SUPFAM" id="SSF54001">
    <property type="entry name" value="Cysteine proteinases"/>
    <property type="match status" value="1"/>
</dbReference>
<dbReference type="InterPro" id="IPR038765">
    <property type="entry name" value="Papain-like_cys_pep_sf"/>
</dbReference>
<dbReference type="Gene3D" id="3.30.2140.10">
    <property type="entry name" value="Arylamine N-acetyltransferase"/>
    <property type="match status" value="1"/>
</dbReference>
<name>A0A089HM42_PAEDU</name>
<organism evidence="1 2">
    <name type="scientific">Paenibacillus durus</name>
    <name type="common">Paenibacillus azotofixans</name>
    <dbReference type="NCBI Taxonomy" id="44251"/>
    <lineage>
        <taxon>Bacteria</taxon>
        <taxon>Bacillati</taxon>
        <taxon>Bacillota</taxon>
        <taxon>Bacilli</taxon>
        <taxon>Bacillales</taxon>
        <taxon>Paenibacillaceae</taxon>
        <taxon>Paenibacillus</taxon>
    </lineage>
</organism>
<accession>A0A089HM42</accession>
<dbReference type="EMBL" id="CP009288">
    <property type="protein sequence ID" value="AIQ11413.1"/>
    <property type="molecule type" value="Genomic_DNA"/>
</dbReference>
<evidence type="ECO:0000313" key="1">
    <source>
        <dbReference type="EMBL" id="AIQ11413.1"/>
    </source>
</evidence>
<proteinExistence type="predicted"/>